<proteinExistence type="predicted"/>
<reference evidence="2" key="1">
    <citation type="submission" date="2019-03" db="UniProtKB">
        <authorList>
            <consortium name="Ensembl"/>
        </authorList>
    </citation>
    <scope>IDENTIFICATION</scope>
</reference>
<organism evidence="2">
    <name type="scientific">Ursus maritimus</name>
    <name type="common">Polar bear</name>
    <name type="synonym">Thalarctos maritimus</name>
    <dbReference type="NCBI Taxonomy" id="29073"/>
    <lineage>
        <taxon>Eukaryota</taxon>
        <taxon>Metazoa</taxon>
        <taxon>Chordata</taxon>
        <taxon>Craniata</taxon>
        <taxon>Vertebrata</taxon>
        <taxon>Euteleostomi</taxon>
        <taxon>Mammalia</taxon>
        <taxon>Eutheria</taxon>
        <taxon>Laurasiatheria</taxon>
        <taxon>Carnivora</taxon>
        <taxon>Caniformia</taxon>
        <taxon>Ursidae</taxon>
        <taxon>Ursus</taxon>
    </lineage>
</organism>
<dbReference type="OMA" id="GRTNCLL"/>
<feature type="compositionally biased region" description="Low complexity" evidence="1">
    <location>
        <begin position="1"/>
        <end position="16"/>
    </location>
</feature>
<dbReference type="GeneTree" id="ENSGT00930000152728"/>
<sequence length="101" mass="10532">MLRTRSSSFAISVSSSQGFTSSNREDLATSAGFLAFFDSCCARHSSLSLFASSLSSSSSDPKRSMSSSSSLSVAPLPAFLDAQPFLGAPDTTSHLSLGFFC</sequence>
<feature type="region of interest" description="Disordered" evidence="1">
    <location>
        <begin position="1"/>
        <end position="24"/>
    </location>
</feature>
<evidence type="ECO:0000313" key="2">
    <source>
        <dbReference type="Ensembl" id="ENSUMAP00000029208"/>
    </source>
</evidence>
<dbReference type="AlphaFoldDB" id="A0A452V6N3"/>
<name>A0A452V6N3_URSMA</name>
<dbReference type="Ensembl" id="ENSUMAT00000034526.1">
    <property type="protein sequence ID" value="ENSUMAP00000029208.1"/>
    <property type="gene ID" value="ENSUMAG00000021192.1"/>
</dbReference>
<protein>
    <submittedName>
        <fullName evidence="2">Uncharacterized protein</fullName>
    </submittedName>
</protein>
<accession>A0A452V6N3</accession>
<evidence type="ECO:0000256" key="1">
    <source>
        <dbReference type="SAM" id="MobiDB-lite"/>
    </source>
</evidence>